<dbReference type="InterPro" id="IPR046955">
    <property type="entry name" value="PHR1-like"/>
</dbReference>
<evidence type="ECO:0000313" key="7">
    <source>
        <dbReference type="Proteomes" id="UP001055439"/>
    </source>
</evidence>
<gene>
    <name evidence="6" type="ORF">MUK42_10944</name>
</gene>
<sequence length="205" mass="23266">MRFSGRRVRRYNRSAAPRMRWTEELHQSFVEAVDRLGGETQATPKRILQLMGVKGISISHVKSHLQMYRSTSPLCEKNRSKQREAPRHDLLMAYGPPKRHAEPQLGLTHSIQSPMFEELLRDWAAKNMASIFPRHTVDPTVPSPLQLLQRGYSQRSPPEETDCEPSLSSFAYRIQRSLADTGDRGSSAAKKHISLELTISSPGYS</sequence>
<dbReference type="Pfam" id="PF00249">
    <property type="entry name" value="Myb_DNA-binding"/>
    <property type="match status" value="1"/>
</dbReference>
<keyword evidence="3" id="KW-0804">Transcription</keyword>
<proteinExistence type="predicted"/>
<dbReference type="AlphaFoldDB" id="A0A9E7KE22"/>
<dbReference type="PANTHER" id="PTHR31314">
    <property type="entry name" value="MYB FAMILY TRANSCRIPTION FACTOR PHL7-LIKE"/>
    <property type="match status" value="1"/>
</dbReference>
<feature type="domain" description="HTH myb-type" evidence="5">
    <location>
        <begin position="13"/>
        <end position="73"/>
    </location>
</feature>
<dbReference type="InterPro" id="IPR009057">
    <property type="entry name" value="Homeodomain-like_sf"/>
</dbReference>
<evidence type="ECO:0000259" key="5">
    <source>
        <dbReference type="PROSITE" id="PS51294"/>
    </source>
</evidence>
<evidence type="ECO:0000256" key="3">
    <source>
        <dbReference type="ARBA" id="ARBA00023163"/>
    </source>
</evidence>
<evidence type="ECO:0000256" key="1">
    <source>
        <dbReference type="ARBA" id="ARBA00023015"/>
    </source>
</evidence>
<dbReference type="GO" id="GO:0003700">
    <property type="term" value="F:DNA-binding transcription factor activity"/>
    <property type="evidence" value="ECO:0007669"/>
    <property type="project" value="InterPro"/>
</dbReference>
<dbReference type="InterPro" id="IPR017930">
    <property type="entry name" value="Myb_dom"/>
</dbReference>
<keyword evidence="2 6" id="KW-0238">DNA-binding</keyword>
<reference evidence="6" key="1">
    <citation type="submission" date="2022-05" db="EMBL/GenBank/DDBJ databases">
        <title>The Musa troglodytarum L. genome provides insights into the mechanism of non-climacteric behaviour and enrichment of carotenoids.</title>
        <authorList>
            <person name="Wang J."/>
        </authorList>
    </citation>
    <scope>NUCLEOTIDE SEQUENCE</scope>
    <source>
        <tissue evidence="6">Leaf</tissue>
    </source>
</reference>
<keyword evidence="4" id="KW-0539">Nucleus</keyword>
<dbReference type="InterPro" id="IPR001005">
    <property type="entry name" value="SANT/Myb"/>
</dbReference>
<keyword evidence="7" id="KW-1185">Reference proteome</keyword>
<accession>A0A9E7KE22</accession>
<dbReference type="OrthoDB" id="551907at2759"/>
<dbReference type="FunFam" id="1.10.10.60:FF:000002">
    <property type="entry name" value="Myb family transcription factor"/>
    <property type="match status" value="1"/>
</dbReference>
<dbReference type="GO" id="GO:0003677">
    <property type="term" value="F:DNA binding"/>
    <property type="evidence" value="ECO:0007669"/>
    <property type="project" value="UniProtKB-KW"/>
</dbReference>
<protein>
    <submittedName>
        <fullName evidence="6">Myb-like DNA-binding domain</fullName>
    </submittedName>
</protein>
<dbReference type="InterPro" id="IPR006447">
    <property type="entry name" value="Myb_dom_plants"/>
</dbReference>
<evidence type="ECO:0000256" key="2">
    <source>
        <dbReference type="ARBA" id="ARBA00023125"/>
    </source>
</evidence>
<evidence type="ECO:0000256" key="4">
    <source>
        <dbReference type="ARBA" id="ARBA00023242"/>
    </source>
</evidence>
<dbReference type="Proteomes" id="UP001055439">
    <property type="component" value="Chromosome 7"/>
</dbReference>
<dbReference type="PANTHER" id="PTHR31314:SF113">
    <property type="entry name" value="MYB FAMILY TRANSCRIPTION FACTOR MPH1"/>
    <property type="match status" value="1"/>
</dbReference>
<name>A0A9E7KE22_9LILI</name>
<keyword evidence="1" id="KW-0805">Transcription regulation</keyword>
<dbReference type="Gene3D" id="1.10.10.60">
    <property type="entry name" value="Homeodomain-like"/>
    <property type="match status" value="1"/>
</dbReference>
<dbReference type="NCBIfam" id="TIGR01557">
    <property type="entry name" value="myb_SHAQKYF"/>
    <property type="match status" value="1"/>
</dbReference>
<dbReference type="SUPFAM" id="SSF46689">
    <property type="entry name" value="Homeodomain-like"/>
    <property type="match status" value="1"/>
</dbReference>
<dbReference type="PROSITE" id="PS51294">
    <property type="entry name" value="HTH_MYB"/>
    <property type="match status" value="1"/>
</dbReference>
<evidence type="ECO:0000313" key="6">
    <source>
        <dbReference type="EMBL" id="URE14046.1"/>
    </source>
</evidence>
<dbReference type="EMBL" id="CP097509">
    <property type="protein sequence ID" value="URE14046.1"/>
    <property type="molecule type" value="Genomic_DNA"/>
</dbReference>
<organism evidence="6 7">
    <name type="scientific">Musa troglodytarum</name>
    <name type="common">fe'i banana</name>
    <dbReference type="NCBI Taxonomy" id="320322"/>
    <lineage>
        <taxon>Eukaryota</taxon>
        <taxon>Viridiplantae</taxon>
        <taxon>Streptophyta</taxon>
        <taxon>Embryophyta</taxon>
        <taxon>Tracheophyta</taxon>
        <taxon>Spermatophyta</taxon>
        <taxon>Magnoliopsida</taxon>
        <taxon>Liliopsida</taxon>
        <taxon>Zingiberales</taxon>
        <taxon>Musaceae</taxon>
        <taxon>Musa</taxon>
    </lineage>
</organism>